<keyword evidence="5" id="KW-0378">Hydrolase</keyword>
<comment type="subunit">
    <text evidence="4">Component of the proteasome complex.</text>
</comment>
<dbReference type="Pfam" id="PF00227">
    <property type="entry name" value="Proteasome"/>
    <property type="match status" value="1"/>
</dbReference>
<evidence type="ECO:0000256" key="2">
    <source>
        <dbReference type="ARBA" id="ARBA00022942"/>
    </source>
</evidence>
<reference evidence="5" key="1">
    <citation type="submission" date="2021-02" db="EMBL/GenBank/DDBJ databases">
        <title>First Annotated Genome of the Yellow-green Alga Tribonema minus.</title>
        <authorList>
            <person name="Mahan K.M."/>
        </authorList>
    </citation>
    <scope>NUCLEOTIDE SEQUENCE</scope>
    <source>
        <strain evidence="5">UTEX B ZZ1240</strain>
    </source>
</reference>
<dbReference type="SUPFAM" id="SSF56235">
    <property type="entry name" value="N-terminal nucleophile aminohydrolases (Ntn hydrolases)"/>
    <property type="match status" value="1"/>
</dbReference>
<comment type="function">
    <text evidence="4">Component of the proteasome, a multicatalytic proteinase complex which is characterized by its ability to cleave peptides with Arg, Phe, Tyr, Leu, and Glu adjacent to the leaving group at neutral or slightly basic pH. The proteasome has an ATP-dependent proteolytic activity.</text>
</comment>
<dbReference type="GO" id="GO:0016787">
    <property type="term" value="F:hydrolase activity"/>
    <property type="evidence" value="ECO:0007669"/>
    <property type="project" value="UniProtKB-KW"/>
</dbReference>
<comment type="similarity">
    <text evidence="4">Belongs to the peptidase T1B family.</text>
</comment>
<dbReference type="PANTHER" id="PTHR32194:SF2">
    <property type="entry name" value="PROTEASOME SUBUNIT BETA TYPE-1"/>
    <property type="match status" value="1"/>
</dbReference>
<proteinExistence type="inferred from homology"/>
<keyword evidence="1 4" id="KW-0963">Cytoplasm</keyword>
<evidence type="ECO:0000313" key="5">
    <source>
        <dbReference type="EMBL" id="KAG5193149.1"/>
    </source>
</evidence>
<dbReference type="InterPro" id="IPR023333">
    <property type="entry name" value="Proteasome_suB-type"/>
</dbReference>
<dbReference type="PANTHER" id="PTHR32194">
    <property type="entry name" value="METALLOPROTEASE TLDD"/>
    <property type="match status" value="1"/>
</dbReference>
<dbReference type="PROSITE" id="PS00854">
    <property type="entry name" value="PROTEASOME_BETA_1"/>
    <property type="match status" value="1"/>
</dbReference>
<evidence type="ECO:0000313" key="6">
    <source>
        <dbReference type="Proteomes" id="UP000664859"/>
    </source>
</evidence>
<dbReference type="EMBL" id="JAFCMP010000001">
    <property type="protein sequence ID" value="KAG5193149.1"/>
    <property type="molecule type" value="Genomic_DNA"/>
</dbReference>
<dbReference type="Gene3D" id="3.60.20.10">
    <property type="entry name" value="Glutamine Phosphoribosylpyrophosphate, subunit 1, domain 1"/>
    <property type="match status" value="1"/>
</dbReference>
<accession>A0A836CPT6</accession>
<dbReference type="InterPro" id="IPR029055">
    <property type="entry name" value="Ntn_hydrolases_N"/>
</dbReference>
<dbReference type="CDD" id="cd03758">
    <property type="entry name" value="proteasome_beta_type_2"/>
    <property type="match status" value="1"/>
</dbReference>
<evidence type="ECO:0000256" key="4">
    <source>
        <dbReference type="RuleBase" id="RU004203"/>
    </source>
</evidence>
<dbReference type="InterPro" id="IPR035206">
    <property type="entry name" value="Proteasome_beta2"/>
</dbReference>
<gene>
    <name evidence="5" type="ORF">JKP88DRAFT_214444</name>
</gene>
<dbReference type="OrthoDB" id="268428at2759"/>
<dbReference type="InterPro" id="IPR001353">
    <property type="entry name" value="Proteasome_sua/b"/>
</dbReference>
<protein>
    <recommendedName>
        <fullName evidence="4">Proteasome subunit beta</fullName>
    </recommendedName>
</protein>
<dbReference type="AlphaFoldDB" id="A0A836CPT6"/>
<dbReference type="Proteomes" id="UP000664859">
    <property type="component" value="Unassembled WGS sequence"/>
</dbReference>
<dbReference type="PROSITE" id="PS51476">
    <property type="entry name" value="PROTEASOME_BETA_2"/>
    <property type="match status" value="1"/>
</dbReference>
<keyword evidence="2 4" id="KW-0647">Proteasome</keyword>
<dbReference type="GO" id="GO:0005737">
    <property type="term" value="C:cytoplasm"/>
    <property type="evidence" value="ECO:0007669"/>
    <property type="project" value="UniProtKB-SubCell"/>
</dbReference>
<name>A0A836CPT6_9STRA</name>
<dbReference type="GO" id="GO:0005839">
    <property type="term" value="C:proteasome core complex"/>
    <property type="evidence" value="ECO:0007669"/>
    <property type="project" value="InterPro"/>
</dbReference>
<dbReference type="InterPro" id="IPR016050">
    <property type="entry name" value="Proteasome_bsu_CS"/>
</dbReference>
<comment type="subcellular location">
    <subcellularLocation>
        <location evidence="4">Cytoplasm</location>
    </subcellularLocation>
    <subcellularLocation>
        <location evidence="4">Nucleus</location>
    </subcellularLocation>
</comment>
<evidence type="ECO:0000256" key="3">
    <source>
        <dbReference type="ARBA" id="ARBA00023242"/>
    </source>
</evidence>
<evidence type="ECO:0000256" key="1">
    <source>
        <dbReference type="ARBA" id="ARBA00022490"/>
    </source>
</evidence>
<dbReference type="GO" id="GO:0010498">
    <property type="term" value="P:proteasomal protein catabolic process"/>
    <property type="evidence" value="ECO:0007669"/>
    <property type="project" value="InterPro"/>
</dbReference>
<comment type="caution">
    <text evidence="5">The sequence shown here is derived from an EMBL/GenBank/DDBJ whole genome shotgun (WGS) entry which is preliminary data.</text>
</comment>
<organism evidence="5 6">
    <name type="scientific">Tribonema minus</name>
    <dbReference type="NCBI Taxonomy" id="303371"/>
    <lineage>
        <taxon>Eukaryota</taxon>
        <taxon>Sar</taxon>
        <taxon>Stramenopiles</taxon>
        <taxon>Ochrophyta</taxon>
        <taxon>PX clade</taxon>
        <taxon>Xanthophyceae</taxon>
        <taxon>Tribonematales</taxon>
        <taxon>Tribonemataceae</taxon>
        <taxon>Tribonema</taxon>
    </lineage>
</organism>
<dbReference type="GO" id="GO:0005634">
    <property type="term" value="C:nucleus"/>
    <property type="evidence" value="ECO:0007669"/>
    <property type="project" value="UniProtKB-SubCell"/>
</dbReference>
<keyword evidence="3 4" id="KW-0539">Nucleus</keyword>
<keyword evidence="6" id="KW-1185">Reference proteome</keyword>
<sequence length="190" mass="20826">MDSLFGVAGDGFVVLAADAQVARSILLYQNDLDKIKELDSHKMMALAGPQADCNLFGEYIQKNMALYELNNDLRLSTKAAANYIRRELATALRKGPYQVNMLMGGVDAGAAALYWLDYLGTLQPVKYGAQGYGAAFTLSLLDRSYRVGMAEADAVELVRSCIAALHKRFLIAQPNFVIKVVDKDGIRVLK</sequence>